<dbReference type="EMBL" id="CAJPDR010000049">
    <property type="protein sequence ID" value="CAF9911600.1"/>
    <property type="molecule type" value="Genomic_DNA"/>
</dbReference>
<dbReference type="OrthoDB" id="5402619at2759"/>
<protein>
    <submittedName>
        <fullName evidence="2">Uncharacterized protein</fullName>
    </submittedName>
</protein>
<keyword evidence="3" id="KW-1185">Reference proteome</keyword>
<evidence type="ECO:0000256" key="1">
    <source>
        <dbReference type="SAM" id="MobiDB-lite"/>
    </source>
</evidence>
<reference evidence="2" key="1">
    <citation type="submission" date="2021-03" db="EMBL/GenBank/DDBJ databases">
        <authorList>
            <person name="Tagirdzhanova G."/>
        </authorList>
    </citation>
    <scope>NUCLEOTIDE SEQUENCE</scope>
</reference>
<feature type="region of interest" description="Disordered" evidence="1">
    <location>
        <begin position="1"/>
        <end position="34"/>
    </location>
</feature>
<proteinExistence type="predicted"/>
<feature type="compositionally biased region" description="Low complexity" evidence="1">
    <location>
        <begin position="120"/>
        <end position="136"/>
    </location>
</feature>
<evidence type="ECO:0000313" key="3">
    <source>
        <dbReference type="Proteomes" id="UP000664203"/>
    </source>
</evidence>
<organism evidence="2 3">
    <name type="scientific">Alectoria fallacina</name>
    <dbReference type="NCBI Taxonomy" id="1903189"/>
    <lineage>
        <taxon>Eukaryota</taxon>
        <taxon>Fungi</taxon>
        <taxon>Dikarya</taxon>
        <taxon>Ascomycota</taxon>
        <taxon>Pezizomycotina</taxon>
        <taxon>Lecanoromycetes</taxon>
        <taxon>OSLEUM clade</taxon>
        <taxon>Lecanoromycetidae</taxon>
        <taxon>Lecanorales</taxon>
        <taxon>Lecanorineae</taxon>
        <taxon>Parmeliaceae</taxon>
        <taxon>Alectoria</taxon>
    </lineage>
</organism>
<sequence>MDTSQVQKRMHNFQPSSETSNSFDELPLSPLRGEVQPFTTGERFFHVPLEHEITASRSVWDDSANADEVGELQDTTLTSFLEEVSPGAAASAPGEYSLISVEDQELFSSETLRDPEQEQPSSMSTTSTRPSDSMTPRIASVVILDETSTTLDETTGLTFAVNKISSSTASPRDRDLSPSISESDISDMSSKFSDYTNKPTGPAEVTISVPSTRVISHALFSRAKISETSSPSSTPEFFEIPIPIFPFPAGTSRCNNRNCPIKGRHEQGPYLHEGKLRTREGAMFGSSNPPPEIWFLYDRLREENLQGARRKGFAPVELFAKFHFGETRGEYVHGSSEMGREVQGAMEGGRK</sequence>
<dbReference type="AlphaFoldDB" id="A0A8H3ID34"/>
<feature type="region of interest" description="Disordered" evidence="1">
    <location>
        <begin position="109"/>
        <end position="136"/>
    </location>
</feature>
<feature type="compositionally biased region" description="Polar residues" evidence="1">
    <location>
        <begin position="1"/>
        <end position="23"/>
    </location>
</feature>
<evidence type="ECO:0000313" key="2">
    <source>
        <dbReference type="EMBL" id="CAF9911600.1"/>
    </source>
</evidence>
<comment type="caution">
    <text evidence="2">The sequence shown here is derived from an EMBL/GenBank/DDBJ whole genome shotgun (WGS) entry which is preliminary data.</text>
</comment>
<feature type="compositionally biased region" description="Low complexity" evidence="1">
    <location>
        <begin position="177"/>
        <end position="194"/>
    </location>
</feature>
<name>A0A8H3ID34_9LECA</name>
<dbReference type="Proteomes" id="UP000664203">
    <property type="component" value="Unassembled WGS sequence"/>
</dbReference>
<gene>
    <name evidence="2" type="ORF">ALECFALPRED_007408</name>
</gene>
<feature type="region of interest" description="Disordered" evidence="1">
    <location>
        <begin position="165"/>
        <end position="204"/>
    </location>
</feature>
<accession>A0A8H3ID34</accession>